<feature type="transmembrane region" description="Helical" evidence="1">
    <location>
        <begin position="5"/>
        <end position="23"/>
    </location>
</feature>
<evidence type="ECO:0000313" key="3">
    <source>
        <dbReference type="Proteomes" id="UP000321491"/>
    </source>
</evidence>
<dbReference type="EMBL" id="BJXW01000029">
    <property type="protein sequence ID" value="GEN32116.1"/>
    <property type="molecule type" value="Genomic_DNA"/>
</dbReference>
<protein>
    <submittedName>
        <fullName evidence="2">Uncharacterized protein</fullName>
    </submittedName>
</protein>
<gene>
    <name evidence="2" type="primary">yycP</name>
    <name evidence="2" type="ORF">CQU01_23540</name>
</gene>
<keyword evidence="1" id="KW-0472">Membrane</keyword>
<dbReference type="OrthoDB" id="2573204at2"/>
<dbReference type="SUPFAM" id="SSF69304">
    <property type="entry name" value="Tricorn protease N-terminal domain"/>
    <property type="match status" value="1"/>
</dbReference>
<keyword evidence="1" id="KW-0812">Transmembrane</keyword>
<reference evidence="2 3" key="1">
    <citation type="submission" date="2019-07" db="EMBL/GenBank/DDBJ databases">
        <title>Whole genome shotgun sequence of Cerasibacillus quisquiliarum NBRC 102429.</title>
        <authorList>
            <person name="Hosoyama A."/>
            <person name="Uohara A."/>
            <person name="Ohji S."/>
            <person name="Ichikawa N."/>
        </authorList>
    </citation>
    <scope>NUCLEOTIDE SEQUENCE [LARGE SCALE GENOMIC DNA]</scope>
    <source>
        <strain evidence="2 3">NBRC 102429</strain>
    </source>
</reference>
<keyword evidence="3" id="KW-1185">Reference proteome</keyword>
<evidence type="ECO:0000256" key="1">
    <source>
        <dbReference type="SAM" id="Phobius"/>
    </source>
</evidence>
<dbReference type="RefSeq" id="WP_146938481.1">
    <property type="nucleotide sequence ID" value="NZ_BJXW01000029.1"/>
</dbReference>
<evidence type="ECO:0000313" key="2">
    <source>
        <dbReference type="EMBL" id="GEN32116.1"/>
    </source>
</evidence>
<organism evidence="2 3">
    <name type="scientific">Cerasibacillus quisquiliarum</name>
    <dbReference type="NCBI Taxonomy" id="227865"/>
    <lineage>
        <taxon>Bacteria</taxon>
        <taxon>Bacillati</taxon>
        <taxon>Bacillota</taxon>
        <taxon>Bacilli</taxon>
        <taxon>Bacillales</taxon>
        <taxon>Bacillaceae</taxon>
        <taxon>Cerasibacillus</taxon>
    </lineage>
</organism>
<keyword evidence="1" id="KW-1133">Transmembrane helix</keyword>
<accession>A0A511UZP3</accession>
<sequence>MRKMWLLLIGVILCISVFVWFMTKNPTTQILTEEQLDDPNFLEDKLAVLYYSTTMDTTPGKGFVVFVDEEGTIYPYQTKGLELGSVTYSDEVGAVFFQDESHDYVVSKSTGLTKRKRDKKQYTGDFVAAKDDDTFFSIFNTGIPDGSSEYQSDIYWEQGNELKQDTLPFYIDTRGVHSNVIYLIAANPLNDEKMSVDFTLHQVTLSDKAETKQMMSWNEADAYPLSHLIYHDHHLYYMTLFHEQDQSYFKIGDIDLNKKTVTYHELFATNSELEQDYLPYGRKSIHIHDDLLYAIDGKGNIYTMALKTKQIEKNFNIVENINPASFVKVDWKDEQLFLYYSHLNEKEEVFEQSAIVIYDLLTREKTQTYEIEGLDDFLNKHHQVYAYDIAFIK</sequence>
<proteinExistence type="predicted"/>
<name>A0A511UZP3_9BACI</name>
<dbReference type="AlphaFoldDB" id="A0A511UZP3"/>
<comment type="caution">
    <text evidence="2">The sequence shown here is derived from an EMBL/GenBank/DDBJ whole genome shotgun (WGS) entry which is preliminary data.</text>
</comment>
<dbReference type="Proteomes" id="UP000321491">
    <property type="component" value="Unassembled WGS sequence"/>
</dbReference>